<dbReference type="SMART" id="SM00235">
    <property type="entry name" value="ZnMc"/>
    <property type="match status" value="1"/>
</dbReference>
<dbReference type="InterPro" id="IPR006026">
    <property type="entry name" value="Peptidase_Metallo"/>
</dbReference>
<keyword evidence="2" id="KW-0732">Signal</keyword>
<keyword evidence="6" id="KW-1185">Reference proteome</keyword>
<feature type="region of interest" description="Disordered" evidence="3">
    <location>
        <begin position="306"/>
        <end position="330"/>
    </location>
</feature>
<dbReference type="GO" id="GO:0016020">
    <property type="term" value="C:membrane"/>
    <property type="evidence" value="ECO:0007669"/>
    <property type="project" value="InterPro"/>
</dbReference>
<feature type="compositionally biased region" description="Basic and acidic residues" evidence="3">
    <location>
        <begin position="389"/>
        <end position="398"/>
    </location>
</feature>
<sequence length="1588" mass="169375">MGLPCGIWSVILGLIWLAKGGQGDTFHNPLGNAAGVTRSRGGGDDILDINKDLVPQEAPESSFLMEGDIVKMGHSRALSVVSPRWLKRKGVVRIPYILSHVYDAASMAVIQEAFADFARFTCVKFVPRSYQKDFISILPVAGCFSSVGRAGGMQVVSLDPACLQRGKGVALHELMHVVGFWHEHSRADRDKYIKISWNDILTGFEVNFMKAWTTNMLVGYDYSSILHYGRYAFSRTGWPTITPLADPHMALGQRHYLSHSDIARVNRLYKCSQTGMELETSTARALSETTAVSHPGDLDSCLTERESKIKASSPGTHPVGTAQQAASNCPRAGTVVPSAQTMLEGEEPSVSQFPAGSLPLTTLPSEGSMKSVEPIVQVTTEMGFADASTEQRVERDSVSETTSLLGTEALEERGPTEPSLLEGKTHPEVMSHYVEASGKLDTTRGHTETPPGELGLLELTSPGLAAAEIGEAWLHTMGRRDVSPFLGSVVHLLSNLPSLPIPTWTSSLEPESGMKPPTELAATDSTAPLGEGEGEKWTTSLASNKPTTAPARSSLYEKESNSWMASTQETLGVSHDEMRTTPKGHGQDMAASGRLEMAMPVSSQATALVFSESWAANPTEMGVEGAFALQEKGPSLLSGGPKYLQVGISETRTELGLVETTKTSMYHHTSPTQPGMFSPGMNMEATMSFSDPATSLVARLSRASDRTEMRVQDSVSNHGNKTGLTRSVPLPIVGRGPSSTLLSPQGSKSPRTALNVGTAEGASSAVQLAVSSASRWRELKEKKAGLFRRKKREQMYTLASLLAPSTATEPKYTTTLTRELSAWGASVVQAAHPGELGTEAGLPEQKRLQNVSRPATTLAVTSATEQATPVKVMLSLESSANVLEWGMEVDEGITRMRGGQAAPSEPAPKTELGPVIRTFVPRVLEKWTLVCEEEASSQVPTTNTQAPVATIKKPFLDMRPCYGGPPAKQTLPLLLASLPRAPGPQELGTETTKGQSPCAWSRPGRGYGHDPVAVGAVGLHGDAMERASPGSLAGYAEVVTATTTTHRQVDAGETPSFLAVLTGIAKMETTVASSVLPLEALVAQHHLAPVSLALPHGSSMLAEGSSRPSAKTAETVNGAAHRCKKTWSTAFAGAEAQRPVGWPRLSRTSIAEPCQAVPKEQMQNSPKDVPTSQSDPRKKGYFHAPTPQAWPPQGVWHSQSTVSTAFGGFPFRLMTSTPETWPAGSSVVGLGPLVPGSPGHGIPVSHGGLRRGLPSTEQHQTPLEMRSLTATPSLANKWLTLQALTNGRKATPNPPGIARPILSTEGAHDKAGTPLEPMVQEQSSAGAPGGPVILRFRSRRPLLTPQGRLITLAPASHSDATALSIAPAPLWPSTAAPAGGMSLAVSLPWHLPGPADAMPSIPQVVATPGLPLWQGCNFEQSLCGWWQSVKDDRDWVLVWQSLSAGASDHSRSDPSCSPSWGGFLSLKAPFIHWAPGKMAAVISPTFHGIGCIFFWYCPMGCGMSTINVYLQYEGSPAWHRVWSAKGQQSTGWQRMTMETFRMQRLQVVLEGVLGPDAGSVVHIDDVAICGALCLATCARQLQLCTSPN</sequence>
<proteinExistence type="predicted"/>
<dbReference type="Pfam" id="PF00629">
    <property type="entry name" value="MAM"/>
    <property type="match status" value="1"/>
</dbReference>
<dbReference type="InterPro" id="IPR001506">
    <property type="entry name" value="Peptidase_M12A"/>
</dbReference>
<dbReference type="Gene3D" id="2.60.120.200">
    <property type="match status" value="1"/>
</dbReference>
<feature type="active site" evidence="1">
    <location>
        <position position="173"/>
    </location>
</feature>
<dbReference type="InterPro" id="IPR024079">
    <property type="entry name" value="MetalloPept_cat_dom_sf"/>
</dbReference>
<dbReference type="RefSeq" id="XP_025048048.1">
    <property type="nucleotide sequence ID" value="XM_025192263.1"/>
</dbReference>
<reference evidence="7" key="1">
    <citation type="submission" date="2025-08" db="UniProtKB">
        <authorList>
            <consortium name="RefSeq"/>
        </authorList>
    </citation>
    <scope>IDENTIFICATION</scope>
</reference>
<evidence type="ECO:0000259" key="5">
    <source>
        <dbReference type="PROSITE" id="PS51864"/>
    </source>
</evidence>
<feature type="chain" id="PRO_5017855595" description="Metalloendopeptidase" evidence="2">
    <location>
        <begin position="24"/>
        <end position="1588"/>
    </location>
</feature>
<dbReference type="SUPFAM" id="SSF49899">
    <property type="entry name" value="Concanavalin A-like lectins/glucanases"/>
    <property type="match status" value="1"/>
</dbReference>
<feature type="region of interest" description="Disordered" evidence="3">
    <location>
        <begin position="386"/>
        <end position="423"/>
    </location>
</feature>
<evidence type="ECO:0000256" key="2">
    <source>
        <dbReference type="RuleBase" id="RU361183"/>
    </source>
</evidence>
<dbReference type="PRINTS" id="PR00480">
    <property type="entry name" value="ASTACIN"/>
</dbReference>
<feature type="binding site" evidence="1">
    <location>
        <position position="172"/>
    </location>
    <ligand>
        <name>Zn(2+)</name>
        <dbReference type="ChEBI" id="CHEBI:29105"/>
        <note>catalytic</note>
    </ligand>
</feature>
<feature type="domain" description="Peptidase M12A" evidence="5">
    <location>
        <begin position="76"/>
        <end position="272"/>
    </location>
</feature>
<dbReference type="InterPro" id="IPR013320">
    <property type="entry name" value="ConA-like_dom_sf"/>
</dbReference>
<gene>
    <name evidence="7" type="primary">LOC102371087</name>
</gene>
<dbReference type="STRING" id="38654.A0A3Q0FQT8"/>
<dbReference type="PANTHER" id="PTHR10127:SF855">
    <property type="entry name" value="ASTACIN-LIKE METALLOENDOPEPTIDASE"/>
    <property type="match status" value="1"/>
</dbReference>
<accession>A0A3Q0FQT8</accession>
<feature type="signal peptide" evidence="2">
    <location>
        <begin position="1"/>
        <end position="23"/>
    </location>
</feature>
<evidence type="ECO:0000259" key="4">
    <source>
        <dbReference type="PROSITE" id="PS50060"/>
    </source>
</evidence>
<evidence type="ECO:0000313" key="6">
    <source>
        <dbReference type="Proteomes" id="UP000189705"/>
    </source>
</evidence>
<feature type="compositionally biased region" description="Polar residues" evidence="3">
    <location>
        <begin position="537"/>
        <end position="551"/>
    </location>
</feature>
<feature type="domain" description="MAM" evidence="4">
    <location>
        <begin position="1414"/>
        <end position="1575"/>
    </location>
</feature>
<dbReference type="CDD" id="cd06263">
    <property type="entry name" value="MAM"/>
    <property type="match status" value="1"/>
</dbReference>
<dbReference type="PANTHER" id="PTHR10127">
    <property type="entry name" value="DISCOIDIN, CUB, EGF, LAMININ , AND ZINC METALLOPROTEASE DOMAIN CONTAINING"/>
    <property type="match status" value="1"/>
</dbReference>
<dbReference type="GO" id="GO:0006508">
    <property type="term" value="P:proteolysis"/>
    <property type="evidence" value="ECO:0007669"/>
    <property type="project" value="UniProtKB-KW"/>
</dbReference>
<dbReference type="PROSITE" id="PS50060">
    <property type="entry name" value="MAM_2"/>
    <property type="match status" value="1"/>
</dbReference>
<keyword evidence="1 2" id="KW-0378">Hydrolase</keyword>
<evidence type="ECO:0000313" key="7">
    <source>
        <dbReference type="RefSeq" id="XP_025048048.1"/>
    </source>
</evidence>
<feature type="compositionally biased region" description="Polar residues" evidence="3">
    <location>
        <begin position="1161"/>
        <end position="1174"/>
    </location>
</feature>
<feature type="binding site" evidence="1">
    <location>
        <position position="182"/>
    </location>
    <ligand>
        <name>Zn(2+)</name>
        <dbReference type="ChEBI" id="CHEBI:29105"/>
        <note>catalytic</note>
    </ligand>
</feature>
<dbReference type="Gene3D" id="3.40.390.10">
    <property type="entry name" value="Collagenase (Catalytic Domain)"/>
    <property type="match status" value="1"/>
</dbReference>
<evidence type="ECO:0000256" key="3">
    <source>
        <dbReference type="SAM" id="MobiDB-lite"/>
    </source>
</evidence>
<dbReference type="Pfam" id="PF01400">
    <property type="entry name" value="Astacin"/>
    <property type="match status" value="1"/>
</dbReference>
<dbReference type="Proteomes" id="UP000189705">
    <property type="component" value="Unplaced"/>
</dbReference>
<dbReference type="EC" id="3.4.24.-" evidence="2"/>
<keyword evidence="1 2" id="KW-0645">Protease</keyword>
<feature type="region of interest" description="Disordered" evidence="3">
    <location>
        <begin position="1156"/>
        <end position="1179"/>
    </location>
</feature>
<feature type="binding site" evidence="1">
    <location>
        <position position="176"/>
    </location>
    <ligand>
        <name>Zn(2+)</name>
        <dbReference type="ChEBI" id="CHEBI:29105"/>
        <note>catalytic</note>
    </ligand>
</feature>
<dbReference type="PROSITE" id="PS51864">
    <property type="entry name" value="ASTACIN"/>
    <property type="match status" value="1"/>
</dbReference>
<keyword evidence="1 2" id="KW-0479">Metal-binding</keyword>
<evidence type="ECO:0000256" key="1">
    <source>
        <dbReference type="PROSITE-ProRule" id="PRU01211"/>
    </source>
</evidence>
<keyword evidence="1 2" id="KW-0862">Zinc</keyword>
<comment type="cofactor">
    <cofactor evidence="1 2">
        <name>Zn(2+)</name>
        <dbReference type="ChEBI" id="CHEBI:29105"/>
    </cofactor>
    <text evidence="1 2">Binds 1 zinc ion per subunit.</text>
</comment>
<dbReference type="SUPFAM" id="SSF55486">
    <property type="entry name" value="Metalloproteases ('zincins'), catalytic domain"/>
    <property type="match status" value="1"/>
</dbReference>
<comment type="caution">
    <text evidence="1">Lacks conserved residue(s) required for the propagation of feature annotation.</text>
</comment>
<organism evidence="6 7">
    <name type="scientific">Alligator sinensis</name>
    <name type="common">Chinese alligator</name>
    <dbReference type="NCBI Taxonomy" id="38654"/>
    <lineage>
        <taxon>Eukaryota</taxon>
        <taxon>Metazoa</taxon>
        <taxon>Chordata</taxon>
        <taxon>Craniata</taxon>
        <taxon>Vertebrata</taxon>
        <taxon>Euteleostomi</taxon>
        <taxon>Archelosauria</taxon>
        <taxon>Archosauria</taxon>
        <taxon>Crocodylia</taxon>
        <taxon>Alligatoridae</taxon>
        <taxon>Alligatorinae</taxon>
        <taxon>Alligator</taxon>
    </lineage>
</organism>
<feature type="region of interest" description="Disordered" evidence="3">
    <location>
        <begin position="983"/>
        <end position="1005"/>
    </location>
</feature>
<dbReference type="GO" id="GO:0004222">
    <property type="term" value="F:metalloendopeptidase activity"/>
    <property type="evidence" value="ECO:0007669"/>
    <property type="project" value="UniProtKB-UniRule"/>
</dbReference>
<dbReference type="InterPro" id="IPR000998">
    <property type="entry name" value="MAM_dom"/>
</dbReference>
<feature type="region of interest" description="Disordered" evidence="3">
    <location>
        <begin position="707"/>
        <end position="732"/>
    </location>
</feature>
<dbReference type="GeneID" id="102371087"/>
<name>A0A3Q0FQT8_ALLSI</name>
<dbReference type="InParanoid" id="A0A3Q0FQT8"/>
<feature type="compositionally biased region" description="Polar residues" evidence="3">
    <location>
        <begin position="713"/>
        <end position="725"/>
    </location>
</feature>
<protein>
    <recommendedName>
        <fullName evidence="2">Metalloendopeptidase</fullName>
        <ecNumber evidence="2">3.4.24.-</ecNumber>
    </recommendedName>
</protein>
<dbReference type="GO" id="GO:0008270">
    <property type="term" value="F:zinc ion binding"/>
    <property type="evidence" value="ECO:0007669"/>
    <property type="project" value="UniProtKB-UniRule"/>
</dbReference>
<keyword evidence="1 2" id="KW-0482">Metalloprotease</keyword>
<dbReference type="SMART" id="SM00137">
    <property type="entry name" value="MAM"/>
    <property type="match status" value="1"/>
</dbReference>
<feature type="region of interest" description="Disordered" evidence="3">
    <location>
        <begin position="507"/>
        <end position="565"/>
    </location>
</feature>